<evidence type="ECO:0000256" key="3">
    <source>
        <dbReference type="ARBA" id="ARBA00008055"/>
    </source>
</evidence>
<dbReference type="RefSeq" id="WP_066788596.1">
    <property type="nucleotide sequence ID" value="NZ_CP014806.1"/>
</dbReference>
<keyword evidence="14" id="KW-0862">Zinc</keyword>
<organism evidence="18 19">
    <name type="scientific">Rummeliibacillus stabekisii</name>
    <dbReference type="NCBI Taxonomy" id="241244"/>
    <lineage>
        <taxon>Bacteria</taxon>
        <taxon>Bacillati</taxon>
        <taxon>Bacillota</taxon>
        <taxon>Bacilli</taxon>
        <taxon>Bacillales</taxon>
        <taxon>Caryophanaceae</taxon>
        <taxon>Rummeliibacillus</taxon>
    </lineage>
</organism>
<feature type="binding site" evidence="14">
    <location>
        <position position="121"/>
    </location>
    <ligand>
        <name>Zn(2+)</name>
        <dbReference type="ChEBI" id="CHEBI:29105"/>
        <note>catalytic</note>
    </ligand>
</feature>
<feature type="binding site" evidence="14">
    <location>
        <position position="123"/>
    </location>
    <ligand>
        <name>Zn(2+)</name>
        <dbReference type="ChEBI" id="CHEBI:29105"/>
        <note>catalytic</note>
    </ligand>
</feature>
<dbReference type="EC" id="4.2.1.24" evidence="5 16"/>
<sequence>MTDLHFKRHRRLRQSSAMRAMVKETYLHKEDFIYPIFVIDGENIKNEVSSMPGVFQFSLDRLGEEMDEVVSLGIPSVILFGLPAEKDEVGSQAYHDHGIVQEATRFIKKNYPEIVVVADTCLCEFTSHGHCGVVSEDEKILNDPSLDLLAKTAVSQAEAGADIIAPSNMMDGFVAAIRKGLDEAGYEDVPIMSYAVKYASAYYGPFRDAADGAPQFGDRKTYQMDPSNRMEAMREAESDVEEGADFLIVKPALSYLDIMRDVRNNFDLPVVAYNVSGEYAMVKAAAINGWIDEKQVVLETLLGMKRAGADLIITYHAKDAVRWMEEK</sequence>
<dbReference type="InterPro" id="IPR013785">
    <property type="entry name" value="Aldolase_TIM"/>
</dbReference>
<evidence type="ECO:0000256" key="2">
    <source>
        <dbReference type="ARBA" id="ARBA00004694"/>
    </source>
</evidence>
<dbReference type="PRINTS" id="PR00144">
    <property type="entry name" value="DALDHYDRTASE"/>
</dbReference>
<evidence type="ECO:0000256" key="14">
    <source>
        <dbReference type="PIRSR" id="PIRSR001415-3"/>
    </source>
</evidence>
<keyword evidence="19" id="KW-1185">Reference proteome</keyword>
<comment type="catalytic activity">
    <reaction evidence="11 16">
        <text>2 5-aminolevulinate = porphobilinogen + 2 H2O + H(+)</text>
        <dbReference type="Rhea" id="RHEA:24064"/>
        <dbReference type="ChEBI" id="CHEBI:15377"/>
        <dbReference type="ChEBI" id="CHEBI:15378"/>
        <dbReference type="ChEBI" id="CHEBI:58126"/>
        <dbReference type="ChEBI" id="CHEBI:356416"/>
        <dbReference type="EC" id="4.2.1.24"/>
    </reaction>
</comment>
<dbReference type="CDD" id="cd00384">
    <property type="entry name" value="ALAD_PBGS"/>
    <property type="match status" value="1"/>
</dbReference>
<keyword evidence="14" id="KW-0479">Metal-binding</keyword>
<comment type="subunit">
    <text evidence="4 16">Homooctamer.</text>
</comment>
<dbReference type="GO" id="GO:0004655">
    <property type="term" value="F:porphobilinogen synthase activity"/>
    <property type="evidence" value="ECO:0007669"/>
    <property type="project" value="UniProtKB-EC"/>
</dbReference>
<dbReference type="PIRSF" id="PIRSF001415">
    <property type="entry name" value="Porphbilin_synth"/>
    <property type="match status" value="1"/>
</dbReference>
<protein>
    <recommendedName>
        <fullName evidence="6 16">Delta-aminolevulinic acid dehydratase</fullName>
        <ecNumber evidence="5 16">4.2.1.24</ecNumber>
    </recommendedName>
</protein>
<keyword evidence="15" id="KW-0460">Magnesium</keyword>
<feature type="binding site" evidence="13">
    <location>
        <position position="315"/>
    </location>
    <ligand>
        <name>5-aminolevulinate</name>
        <dbReference type="ChEBI" id="CHEBI:356416"/>
        <label>2</label>
    </ligand>
</feature>
<dbReference type="InterPro" id="IPR001731">
    <property type="entry name" value="ALAD"/>
</dbReference>
<comment type="pathway">
    <text evidence="2">Porphyrin-containing compound metabolism; protoporphyrin-IX biosynthesis; coproporphyrinogen-III from 5-aminolevulinate: step 1/4.</text>
</comment>
<dbReference type="KEGG" id="rst:ATY39_08625"/>
<evidence type="ECO:0000313" key="19">
    <source>
        <dbReference type="Proteomes" id="UP000076021"/>
    </source>
</evidence>
<dbReference type="SUPFAM" id="SSF51569">
    <property type="entry name" value="Aldolase"/>
    <property type="match status" value="1"/>
</dbReference>
<dbReference type="PROSITE" id="PS00169">
    <property type="entry name" value="D_ALA_DEHYDRATASE"/>
    <property type="match status" value="1"/>
</dbReference>
<dbReference type="PANTHER" id="PTHR11458">
    <property type="entry name" value="DELTA-AMINOLEVULINIC ACID DEHYDRATASE"/>
    <property type="match status" value="1"/>
</dbReference>
<gene>
    <name evidence="18" type="ORF">ATY39_08625</name>
</gene>
<feature type="binding site" evidence="13">
    <location>
        <position position="207"/>
    </location>
    <ligand>
        <name>5-aminolevulinate</name>
        <dbReference type="ChEBI" id="CHEBI:356416"/>
        <label>1</label>
    </ligand>
</feature>
<comment type="similarity">
    <text evidence="3 17">Belongs to the ALAD family.</text>
</comment>
<dbReference type="STRING" id="241244.ATY39_08625"/>
<comment type="cofactor">
    <cofactor evidence="1">
        <name>Zn(2+)</name>
        <dbReference type="ChEBI" id="CHEBI:29105"/>
    </cofactor>
</comment>
<dbReference type="NCBIfam" id="NF006762">
    <property type="entry name" value="PRK09283.1"/>
    <property type="match status" value="1"/>
</dbReference>
<reference evidence="19" key="2">
    <citation type="submission" date="2016-03" db="EMBL/GenBank/DDBJ databases">
        <authorList>
            <person name="Ploux O."/>
        </authorList>
    </citation>
    <scope>NUCLEOTIDE SEQUENCE [LARGE SCALE GENOMIC DNA]</scope>
    <source>
        <strain evidence="19">PP9</strain>
    </source>
</reference>
<dbReference type="OrthoDB" id="9805001at2"/>
<proteinExistence type="inferred from homology"/>
<comment type="function">
    <text evidence="10">Catalyzes an early step in the biosynthesis of tetrapyrroles. Binds two molecules of 5-aminolevulinate per subunit, each at a distinct site, and catalyzes their condensation to form porphobilinogen.</text>
</comment>
<evidence type="ECO:0000256" key="4">
    <source>
        <dbReference type="ARBA" id="ARBA00011823"/>
    </source>
</evidence>
<dbReference type="AlphaFoldDB" id="A0A143HDF4"/>
<evidence type="ECO:0000256" key="17">
    <source>
        <dbReference type="RuleBase" id="RU004161"/>
    </source>
</evidence>
<dbReference type="Gene3D" id="3.20.20.70">
    <property type="entry name" value="Aldolase class I"/>
    <property type="match status" value="1"/>
</dbReference>
<evidence type="ECO:0000256" key="13">
    <source>
        <dbReference type="PIRSR" id="PIRSR001415-2"/>
    </source>
</evidence>
<dbReference type="GO" id="GO:0005829">
    <property type="term" value="C:cytosol"/>
    <property type="evidence" value="ECO:0007669"/>
    <property type="project" value="TreeGrafter"/>
</dbReference>
<reference evidence="18 19" key="1">
    <citation type="journal article" date="2016" name="Genome Announc.">
        <title>Whole-Genome Sequence of Rummeliibacillus stabekisii Strain PP9 Isolated from Antarctic Soil.</title>
        <authorList>
            <person name="da Mota F.F."/>
            <person name="Vollu R.E."/>
            <person name="Jurelevicius D."/>
            <person name="Seldin L."/>
        </authorList>
    </citation>
    <scope>NUCLEOTIDE SEQUENCE [LARGE SCALE GENOMIC DNA]</scope>
    <source>
        <strain evidence="18 19">PP9</strain>
    </source>
</reference>
<feature type="binding site" evidence="13">
    <location>
        <position position="219"/>
    </location>
    <ligand>
        <name>5-aminolevulinate</name>
        <dbReference type="ChEBI" id="CHEBI:356416"/>
        <label>1</label>
    </ligand>
</feature>
<feature type="active site" description="Schiff-base intermediate with substrate" evidence="12">
    <location>
        <position position="250"/>
    </location>
</feature>
<evidence type="ECO:0000256" key="7">
    <source>
        <dbReference type="ARBA" id="ARBA00023133"/>
    </source>
</evidence>
<evidence type="ECO:0000256" key="16">
    <source>
        <dbReference type="RuleBase" id="RU000515"/>
    </source>
</evidence>
<dbReference type="GO" id="GO:0006782">
    <property type="term" value="P:protoporphyrinogen IX biosynthetic process"/>
    <property type="evidence" value="ECO:0007669"/>
    <property type="project" value="UniProtKB-UniPathway"/>
</dbReference>
<name>A0A143HDF4_9BACL</name>
<keyword evidence="8 16" id="KW-0456">Lyase</keyword>
<evidence type="ECO:0000313" key="18">
    <source>
        <dbReference type="EMBL" id="AMW99516.1"/>
    </source>
</evidence>
<evidence type="ECO:0000256" key="15">
    <source>
        <dbReference type="PIRSR" id="PIRSR001415-5"/>
    </source>
</evidence>
<feature type="active site" description="Schiff-base intermediate with substrate" evidence="12">
    <location>
        <position position="197"/>
    </location>
</feature>
<evidence type="ECO:0000256" key="12">
    <source>
        <dbReference type="PIRSR" id="PIRSR001415-1"/>
    </source>
</evidence>
<dbReference type="GO" id="GO:0008270">
    <property type="term" value="F:zinc ion binding"/>
    <property type="evidence" value="ECO:0007669"/>
    <property type="project" value="TreeGrafter"/>
</dbReference>
<keyword evidence="7" id="KW-0350">Heme biosynthesis</keyword>
<accession>A0A143HDF4</accession>
<evidence type="ECO:0000256" key="6">
    <source>
        <dbReference type="ARBA" id="ARBA00020771"/>
    </source>
</evidence>
<dbReference type="UniPathway" id="UPA00251">
    <property type="reaction ID" value="UER00318"/>
</dbReference>
<evidence type="ECO:0000256" key="5">
    <source>
        <dbReference type="ARBA" id="ARBA00012053"/>
    </source>
</evidence>
<evidence type="ECO:0000256" key="10">
    <source>
        <dbReference type="ARBA" id="ARBA00025628"/>
    </source>
</evidence>
<keyword evidence="9 16" id="KW-0627">Porphyrin biosynthesis</keyword>
<dbReference type="FunFam" id="3.20.20.70:FF:000019">
    <property type="entry name" value="Delta-aminolevulinic acid dehydratase"/>
    <property type="match status" value="1"/>
</dbReference>
<dbReference type="SMART" id="SM01004">
    <property type="entry name" value="ALAD"/>
    <property type="match status" value="1"/>
</dbReference>
<evidence type="ECO:0000256" key="8">
    <source>
        <dbReference type="ARBA" id="ARBA00023239"/>
    </source>
</evidence>
<evidence type="ECO:0000256" key="11">
    <source>
        <dbReference type="ARBA" id="ARBA00047651"/>
    </source>
</evidence>
<dbReference type="Proteomes" id="UP000076021">
    <property type="component" value="Chromosome"/>
</dbReference>
<evidence type="ECO:0000256" key="9">
    <source>
        <dbReference type="ARBA" id="ARBA00023244"/>
    </source>
</evidence>
<evidence type="ECO:0000256" key="1">
    <source>
        <dbReference type="ARBA" id="ARBA00001947"/>
    </source>
</evidence>
<feature type="binding site" evidence="15">
    <location>
        <position position="235"/>
    </location>
    <ligand>
        <name>Mg(2+)</name>
        <dbReference type="ChEBI" id="CHEBI:18420"/>
    </ligand>
</feature>
<dbReference type="EMBL" id="CP014806">
    <property type="protein sequence ID" value="AMW99516.1"/>
    <property type="molecule type" value="Genomic_DNA"/>
</dbReference>
<feature type="binding site" evidence="14">
    <location>
        <position position="131"/>
    </location>
    <ligand>
        <name>Zn(2+)</name>
        <dbReference type="ChEBI" id="CHEBI:29105"/>
        <note>catalytic</note>
    </ligand>
</feature>
<dbReference type="InterPro" id="IPR030656">
    <property type="entry name" value="ALAD_AS"/>
</dbReference>
<dbReference type="Pfam" id="PF00490">
    <property type="entry name" value="ALAD"/>
    <property type="match status" value="1"/>
</dbReference>
<dbReference type="PANTHER" id="PTHR11458:SF0">
    <property type="entry name" value="DELTA-AMINOLEVULINIC ACID DEHYDRATASE"/>
    <property type="match status" value="1"/>
</dbReference>
<feature type="binding site" evidence="13">
    <location>
        <position position="276"/>
    </location>
    <ligand>
        <name>5-aminolevulinate</name>
        <dbReference type="ChEBI" id="CHEBI:356416"/>
        <label>2</label>
    </ligand>
</feature>